<accession>U2F7V7</accession>
<reference evidence="1 2" key="1">
    <citation type="journal article" date="2011" name="J. Bacteriol.">
        <title>Genome sequence of Halorhabdus tiamatea, the first archaeon isolated from a deep-sea anoxic brine lake.</title>
        <authorList>
            <person name="Antunes A."/>
            <person name="Alam I."/>
            <person name="Bajic V.B."/>
            <person name="Stingl U."/>
        </authorList>
    </citation>
    <scope>NUCLEOTIDE SEQUENCE [LARGE SCALE GENOMIC DNA]</scope>
    <source>
        <strain evidence="1 2">SARL4B</strain>
    </source>
</reference>
<sequence>MRVTWVSGFLVSVILDYFDDCTVFSMESLMIGITFIRNINPHPIADLKSPHWLVLLLLCPVSYGWY</sequence>
<name>U2F7V7_9EURY</name>
<comment type="caution">
    <text evidence="1">The sequence shown here is derived from an EMBL/GenBank/DDBJ whole genome shotgun (WGS) entry which is preliminary data.</text>
</comment>
<evidence type="ECO:0000313" key="1">
    <source>
        <dbReference type="EMBL" id="ERJ04639.1"/>
    </source>
</evidence>
<dbReference type="EMBL" id="AFNT02000065">
    <property type="protein sequence ID" value="ERJ04639.1"/>
    <property type="molecule type" value="Genomic_DNA"/>
</dbReference>
<proteinExistence type="predicted"/>
<gene>
    <name evidence="1" type="ORF">HLRTI_003390</name>
</gene>
<dbReference type="AlphaFoldDB" id="U2F7V7"/>
<dbReference type="Proteomes" id="UP000003861">
    <property type="component" value="Unassembled WGS sequence"/>
</dbReference>
<protein>
    <submittedName>
        <fullName evidence="1">Uncharacterized protein</fullName>
    </submittedName>
</protein>
<reference evidence="1 2" key="2">
    <citation type="journal article" date="2013" name="PLoS ONE">
        <title>INDIGO - INtegrated Data Warehouse of MIcrobial GenOmes with Examples from the Red Sea Extremophiles.</title>
        <authorList>
            <person name="Alam I."/>
            <person name="Antunes A."/>
            <person name="Kamau A.A."/>
            <person name="Ba Alawi W."/>
            <person name="Kalkatawi M."/>
            <person name="Stingl U."/>
            <person name="Bajic V.B."/>
        </authorList>
    </citation>
    <scope>NUCLEOTIDE SEQUENCE [LARGE SCALE GENOMIC DNA]</scope>
    <source>
        <strain evidence="1 2">SARL4B</strain>
    </source>
</reference>
<organism evidence="1 2">
    <name type="scientific">Halorhabdus tiamatea SARL4B</name>
    <dbReference type="NCBI Taxonomy" id="1033806"/>
    <lineage>
        <taxon>Archaea</taxon>
        <taxon>Methanobacteriati</taxon>
        <taxon>Methanobacteriota</taxon>
        <taxon>Stenosarchaea group</taxon>
        <taxon>Halobacteria</taxon>
        <taxon>Halobacteriales</taxon>
        <taxon>Haloarculaceae</taxon>
        <taxon>Halorhabdus</taxon>
    </lineage>
</organism>
<evidence type="ECO:0000313" key="2">
    <source>
        <dbReference type="Proteomes" id="UP000003861"/>
    </source>
</evidence>